<proteinExistence type="predicted"/>
<reference evidence="1 2" key="1">
    <citation type="submission" date="2017-06" db="EMBL/GenBank/DDBJ databases">
        <title>Complete genome of Francisella halioticida.</title>
        <authorList>
            <person name="Sjodin A."/>
        </authorList>
    </citation>
    <scope>NUCLEOTIDE SEQUENCE [LARGE SCALE GENOMIC DNA]</scope>
    <source>
        <strain evidence="1 2">DSM 23729</strain>
    </source>
</reference>
<dbReference type="EMBL" id="CP022132">
    <property type="protein sequence ID" value="ASG68368.1"/>
    <property type="molecule type" value="Genomic_DNA"/>
</dbReference>
<dbReference type="SUPFAM" id="SSF53335">
    <property type="entry name" value="S-adenosyl-L-methionine-dependent methyltransferases"/>
    <property type="match status" value="1"/>
</dbReference>
<name>A0ABN5AWS0_9GAMM</name>
<protein>
    <recommendedName>
        <fullName evidence="3">Methyltransferase type 11 domain-containing protein</fullName>
    </recommendedName>
</protein>
<dbReference type="Gene3D" id="3.40.50.150">
    <property type="entry name" value="Vaccinia Virus protein VP39"/>
    <property type="match status" value="1"/>
</dbReference>
<evidence type="ECO:0000313" key="2">
    <source>
        <dbReference type="Proteomes" id="UP000249910"/>
    </source>
</evidence>
<gene>
    <name evidence="1" type="ORF">CDV26_08185</name>
</gene>
<keyword evidence="2" id="KW-1185">Reference proteome</keyword>
<dbReference type="Proteomes" id="UP000249910">
    <property type="component" value="Chromosome"/>
</dbReference>
<dbReference type="InterPro" id="IPR029063">
    <property type="entry name" value="SAM-dependent_MTases_sf"/>
</dbReference>
<accession>A0ABN5AWS0</accession>
<sequence>MLQKTASYGNKPLLIKGIFPYDFNFYKETLYGVHCSNMFHFLSGQETYEVLKKIHESLMPGGKLYINTCSIYFHSFKHLFSYFVKKFRDGSDWPGEINNAHLQSLASPDRLPNFIHVHNKVSMIKILKRIGFKINKSFYCDLKPKAYASENKGVLAIIAEK</sequence>
<dbReference type="RefSeq" id="WP_088772856.1">
    <property type="nucleotide sequence ID" value="NZ_CP022132.1"/>
</dbReference>
<evidence type="ECO:0008006" key="3">
    <source>
        <dbReference type="Google" id="ProtNLM"/>
    </source>
</evidence>
<organism evidence="1 2">
    <name type="scientific">Francisella halioticida</name>
    <dbReference type="NCBI Taxonomy" id="549298"/>
    <lineage>
        <taxon>Bacteria</taxon>
        <taxon>Pseudomonadati</taxon>
        <taxon>Pseudomonadota</taxon>
        <taxon>Gammaproteobacteria</taxon>
        <taxon>Thiotrichales</taxon>
        <taxon>Francisellaceae</taxon>
        <taxon>Francisella</taxon>
    </lineage>
</organism>
<evidence type="ECO:0000313" key="1">
    <source>
        <dbReference type="EMBL" id="ASG68368.1"/>
    </source>
</evidence>